<evidence type="ECO:0000256" key="7">
    <source>
        <dbReference type="SAM" id="MobiDB-lite"/>
    </source>
</evidence>
<evidence type="ECO:0000256" key="2">
    <source>
        <dbReference type="ARBA" id="ARBA00022448"/>
    </source>
</evidence>
<comment type="subcellular location">
    <subcellularLocation>
        <location evidence="1">Cell membrane</location>
        <topology evidence="1">Multi-pass membrane protein</topology>
    </subcellularLocation>
</comment>
<feature type="transmembrane region" description="Helical" evidence="8">
    <location>
        <begin position="329"/>
        <end position="358"/>
    </location>
</feature>
<dbReference type="InterPro" id="IPR036259">
    <property type="entry name" value="MFS_trans_sf"/>
</dbReference>
<dbReference type="AlphaFoldDB" id="A0A8J3FV40"/>
<dbReference type="Gene3D" id="1.20.1250.20">
    <property type="entry name" value="MFS general substrate transporter like domains"/>
    <property type="match status" value="1"/>
</dbReference>
<proteinExistence type="predicted"/>
<keyword evidence="2" id="KW-0813">Transport</keyword>
<dbReference type="EMBL" id="BMMK01000007">
    <property type="protein sequence ID" value="GGM48745.1"/>
    <property type="molecule type" value="Genomic_DNA"/>
</dbReference>
<evidence type="ECO:0000256" key="3">
    <source>
        <dbReference type="ARBA" id="ARBA00022475"/>
    </source>
</evidence>
<comment type="caution">
    <text evidence="9">The sequence shown here is derived from an EMBL/GenBank/DDBJ whole genome shotgun (WGS) entry which is preliminary data.</text>
</comment>
<dbReference type="PANTHER" id="PTHR23517:SF2">
    <property type="entry name" value="MULTIDRUG RESISTANCE PROTEIN MDTH"/>
    <property type="match status" value="1"/>
</dbReference>
<dbReference type="RefSeq" id="WP_189056175.1">
    <property type="nucleotide sequence ID" value="NZ_BMMK01000007.1"/>
</dbReference>
<keyword evidence="10" id="KW-1185">Reference proteome</keyword>
<dbReference type="GO" id="GO:0005886">
    <property type="term" value="C:plasma membrane"/>
    <property type="evidence" value="ECO:0007669"/>
    <property type="project" value="UniProtKB-SubCell"/>
</dbReference>
<feature type="transmembrane region" description="Helical" evidence="8">
    <location>
        <begin position="237"/>
        <end position="258"/>
    </location>
</feature>
<protein>
    <submittedName>
        <fullName evidence="9">MFS transporter</fullName>
    </submittedName>
</protein>
<keyword evidence="5 8" id="KW-1133">Transmembrane helix</keyword>
<organism evidence="9 10">
    <name type="scientific">Longimycelium tulufanense</name>
    <dbReference type="NCBI Taxonomy" id="907463"/>
    <lineage>
        <taxon>Bacteria</taxon>
        <taxon>Bacillati</taxon>
        <taxon>Actinomycetota</taxon>
        <taxon>Actinomycetes</taxon>
        <taxon>Pseudonocardiales</taxon>
        <taxon>Pseudonocardiaceae</taxon>
        <taxon>Longimycelium</taxon>
    </lineage>
</organism>
<evidence type="ECO:0000313" key="9">
    <source>
        <dbReference type="EMBL" id="GGM48745.1"/>
    </source>
</evidence>
<evidence type="ECO:0000256" key="4">
    <source>
        <dbReference type="ARBA" id="ARBA00022692"/>
    </source>
</evidence>
<dbReference type="InterPro" id="IPR050171">
    <property type="entry name" value="MFS_Transporters"/>
</dbReference>
<feature type="transmembrane region" description="Helical" evidence="8">
    <location>
        <begin position="304"/>
        <end position="323"/>
    </location>
</feature>
<evidence type="ECO:0000313" key="10">
    <source>
        <dbReference type="Proteomes" id="UP000637578"/>
    </source>
</evidence>
<feature type="transmembrane region" description="Helical" evidence="8">
    <location>
        <begin position="395"/>
        <end position="412"/>
    </location>
</feature>
<feature type="transmembrane region" description="Helical" evidence="8">
    <location>
        <begin position="270"/>
        <end position="292"/>
    </location>
</feature>
<gene>
    <name evidence="9" type="ORF">GCM10012275_19610</name>
</gene>
<sequence length="428" mass="44549">MPAYRTDVMSTNAPATHPEHEDTGRRHHGRRRRLYLLALLIDTLGSGIWLPFGLIFFIRAQEIPFTQAGPAVTAGSVVGLIVGPLSGGLVDRHGPAAVILASNLLRVVSFALYPLVGHAWQVSAVVAVTASADRMFWSANAPMLGSMAGGRELDHLLGTQSVVRVIGLGIGAGVAGFVAEIPGGLHLVAYLNAVTFAVAAGFVAATMRLSTQLTRDPPTPGTPARQHWGQVLADRPFLLLCLVQMVFSLAASSLVVAVPLVVLEALGGPAWLPAAAIVSGNVVLATSQKPVLRLGARTSRLRMLVLACLVFALAFLTLAPSTLLGSNLAAGLVLVASVIGALGEVLAMPVITAAAYHVGPEHLRGRYSSLFQTAWGASSVVAPALFTLLLGLGNAVLWLTLTGLILLGIPVLRHASRKLPATALSKAE</sequence>
<keyword evidence="6 8" id="KW-0472">Membrane</keyword>
<evidence type="ECO:0000256" key="1">
    <source>
        <dbReference type="ARBA" id="ARBA00004651"/>
    </source>
</evidence>
<dbReference type="InterPro" id="IPR011701">
    <property type="entry name" value="MFS"/>
</dbReference>
<evidence type="ECO:0000256" key="5">
    <source>
        <dbReference type="ARBA" id="ARBA00022989"/>
    </source>
</evidence>
<dbReference type="SUPFAM" id="SSF103473">
    <property type="entry name" value="MFS general substrate transporter"/>
    <property type="match status" value="1"/>
</dbReference>
<name>A0A8J3FV40_9PSEU</name>
<feature type="transmembrane region" description="Helical" evidence="8">
    <location>
        <begin position="187"/>
        <end position="205"/>
    </location>
</feature>
<feature type="transmembrane region" description="Helical" evidence="8">
    <location>
        <begin position="70"/>
        <end position="90"/>
    </location>
</feature>
<keyword evidence="3" id="KW-1003">Cell membrane</keyword>
<reference evidence="9" key="1">
    <citation type="journal article" date="2014" name="Int. J. Syst. Evol. Microbiol.">
        <title>Complete genome sequence of Corynebacterium casei LMG S-19264T (=DSM 44701T), isolated from a smear-ripened cheese.</title>
        <authorList>
            <consortium name="US DOE Joint Genome Institute (JGI-PGF)"/>
            <person name="Walter F."/>
            <person name="Albersmeier A."/>
            <person name="Kalinowski J."/>
            <person name="Ruckert C."/>
        </authorList>
    </citation>
    <scope>NUCLEOTIDE SEQUENCE</scope>
    <source>
        <strain evidence="9">CGMCC 4.5737</strain>
    </source>
</reference>
<dbReference type="Pfam" id="PF07690">
    <property type="entry name" value="MFS_1"/>
    <property type="match status" value="1"/>
</dbReference>
<dbReference type="GO" id="GO:0022857">
    <property type="term" value="F:transmembrane transporter activity"/>
    <property type="evidence" value="ECO:0007669"/>
    <property type="project" value="InterPro"/>
</dbReference>
<feature type="region of interest" description="Disordered" evidence="7">
    <location>
        <begin position="1"/>
        <end position="26"/>
    </location>
</feature>
<feature type="transmembrane region" description="Helical" evidence="8">
    <location>
        <begin position="162"/>
        <end position="181"/>
    </location>
</feature>
<dbReference type="PANTHER" id="PTHR23517">
    <property type="entry name" value="RESISTANCE PROTEIN MDTM, PUTATIVE-RELATED-RELATED"/>
    <property type="match status" value="1"/>
</dbReference>
<reference evidence="9" key="2">
    <citation type="submission" date="2020-09" db="EMBL/GenBank/DDBJ databases">
        <authorList>
            <person name="Sun Q."/>
            <person name="Zhou Y."/>
        </authorList>
    </citation>
    <scope>NUCLEOTIDE SEQUENCE</scope>
    <source>
        <strain evidence="9">CGMCC 4.5737</strain>
    </source>
</reference>
<keyword evidence="4 8" id="KW-0812">Transmembrane</keyword>
<accession>A0A8J3FV40</accession>
<feature type="transmembrane region" description="Helical" evidence="8">
    <location>
        <begin position="34"/>
        <end position="58"/>
    </location>
</feature>
<evidence type="ECO:0000256" key="6">
    <source>
        <dbReference type="ARBA" id="ARBA00023136"/>
    </source>
</evidence>
<dbReference type="Proteomes" id="UP000637578">
    <property type="component" value="Unassembled WGS sequence"/>
</dbReference>
<evidence type="ECO:0000256" key="8">
    <source>
        <dbReference type="SAM" id="Phobius"/>
    </source>
</evidence>